<feature type="region of interest" description="Disordered" evidence="3">
    <location>
        <begin position="202"/>
        <end position="227"/>
    </location>
</feature>
<evidence type="ECO:0000256" key="1">
    <source>
        <dbReference type="ARBA" id="ARBA00008614"/>
    </source>
</evidence>
<name>W9SKB9_9ROSA</name>
<dbReference type="eggNOG" id="ENOG502S12Y">
    <property type="taxonomic scope" value="Eukaryota"/>
</dbReference>
<dbReference type="GO" id="GO:0031347">
    <property type="term" value="P:regulation of defense response"/>
    <property type="evidence" value="ECO:0007669"/>
    <property type="project" value="UniProtKB-UniRule"/>
</dbReference>
<dbReference type="InterPro" id="IPR010399">
    <property type="entry name" value="Tify_dom"/>
</dbReference>
<comment type="similarity">
    <text evidence="1 2">Belongs to the TIFY/JAZ family.</text>
</comment>
<evidence type="ECO:0000313" key="6">
    <source>
        <dbReference type="Proteomes" id="UP000030645"/>
    </source>
</evidence>
<dbReference type="GO" id="GO:0009611">
    <property type="term" value="P:response to wounding"/>
    <property type="evidence" value="ECO:0007669"/>
    <property type="project" value="UniProtKB-UniRule"/>
</dbReference>
<dbReference type="AlphaFoldDB" id="W9SKB9"/>
<gene>
    <name evidence="5" type="ORF">L484_019581</name>
</gene>
<feature type="compositionally biased region" description="Basic and acidic residues" evidence="3">
    <location>
        <begin position="1"/>
        <end position="23"/>
    </location>
</feature>
<dbReference type="EMBL" id="KE345753">
    <property type="protein sequence ID" value="EXC13624.1"/>
    <property type="molecule type" value="Genomic_DNA"/>
</dbReference>
<evidence type="ECO:0000313" key="5">
    <source>
        <dbReference type="EMBL" id="EXC13624.1"/>
    </source>
</evidence>
<feature type="domain" description="Tify" evidence="4">
    <location>
        <begin position="95"/>
        <end position="130"/>
    </location>
</feature>
<evidence type="ECO:0000256" key="2">
    <source>
        <dbReference type="RuleBase" id="RU369065"/>
    </source>
</evidence>
<comment type="subcellular location">
    <subcellularLocation>
        <location evidence="2">Nucleus</location>
    </subcellularLocation>
</comment>
<sequence length="227" mass="24765">MEKDFGSDSDDVKLEEEKPKISEQEEPEIESGGEEEGQVKHYSKSTCQNLSNTSSRVVEYLVASLLVMIYLFDSAATIRKVTLPEMMPTSASTTTVPAGAQLTIFYGGSVKVFDGISEEKVKEILRIAAAAATIKSGDAKTIEADNASSTPLQARSPALQNTAAAMGSLLAQLCPTPKSTLCKMQAEFPIARRHSLQRFLEKRRDRLVNKNPYPSSPAMKVENDMQS</sequence>
<dbReference type="SMART" id="SM00979">
    <property type="entry name" value="TIFY"/>
    <property type="match status" value="1"/>
</dbReference>
<comment type="function">
    <text evidence="2">Repressor of jasmonate responses.</text>
</comment>
<dbReference type="PANTHER" id="PTHR33077">
    <property type="entry name" value="PROTEIN TIFY 4A-RELATED-RELATED"/>
    <property type="match status" value="1"/>
</dbReference>
<dbReference type="Proteomes" id="UP000030645">
    <property type="component" value="Unassembled WGS sequence"/>
</dbReference>
<feature type="region of interest" description="Disordered" evidence="3">
    <location>
        <begin position="1"/>
        <end position="42"/>
    </location>
</feature>
<keyword evidence="2" id="KW-1184">Jasmonic acid signaling pathway</keyword>
<keyword evidence="6" id="KW-1185">Reference proteome</keyword>
<reference evidence="6" key="1">
    <citation type="submission" date="2013-01" db="EMBL/GenBank/DDBJ databases">
        <title>Draft Genome Sequence of a Mulberry Tree, Morus notabilis C.K. Schneid.</title>
        <authorList>
            <person name="He N."/>
            <person name="Zhao S."/>
        </authorList>
    </citation>
    <scope>NUCLEOTIDE SEQUENCE</scope>
</reference>
<dbReference type="GO" id="GO:0005634">
    <property type="term" value="C:nucleus"/>
    <property type="evidence" value="ECO:0007669"/>
    <property type="project" value="UniProtKB-SubCell"/>
</dbReference>
<evidence type="ECO:0000256" key="3">
    <source>
        <dbReference type="SAM" id="MobiDB-lite"/>
    </source>
</evidence>
<protein>
    <recommendedName>
        <fullName evidence="2">Protein TIFY</fullName>
    </recommendedName>
    <alternativeName>
        <fullName evidence="2">Jasmonate ZIM domain-containing protein</fullName>
    </alternativeName>
</protein>
<dbReference type="STRING" id="981085.W9SKB9"/>
<proteinExistence type="inferred from homology"/>
<feature type="compositionally biased region" description="Acidic residues" evidence="3">
    <location>
        <begin position="24"/>
        <end position="36"/>
    </location>
</feature>
<accession>W9SKB9</accession>
<dbReference type="Pfam" id="PF09425">
    <property type="entry name" value="Jas_motif"/>
    <property type="match status" value="1"/>
</dbReference>
<dbReference type="PANTHER" id="PTHR33077:SF61">
    <property type="entry name" value="PROTEIN TIFY 3A-RELATED"/>
    <property type="match status" value="1"/>
</dbReference>
<dbReference type="InterPro" id="IPR040390">
    <property type="entry name" value="TIFY/JAZ"/>
</dbReference>
<comment type="domain">
    <text evidence="2">The jas domain is required for interaction with COI1.</text>
</comment>
<evidence type="ECO:0000259" key="4">
    <source>
        <dbReference type="PROSITE" id="PS51320"/>
    </source>
</evidence>
<dbReference type="Pfam" id="PF06200">
    <property type="entry name" value="tify"/>
    <property type="match status" value="1"/>
</dbReference>
<dbReference type="InterPro" id="IPR018467">
    <property type="entry name" value="CCT_CS"/>
</dbReference>
<keyword evidence="2" id="KW-0539">Nucleus</keyword>
<organism evidence="5 6">
    <name type="scientific">Morus notabilis</name>
    <dbReference type="NCBI Taxonomy" id="981085"/>
    <lineage>
        <taxon>Eukaryota</taxon>
        <taxon>Viridiplantae</taxon>
        <taxon>Streptophyta</taxon>
        <taxon>Embryophyta</taxon>
        <taxon>Tracheophyta</taxon>
        <taxon>Spermatophyta</taxon>
        <taxon>Magnoliopsida</taxon>
        <taxon>eudicotyledons</taxon>
        <taxon>Gunneridae</taxon>
        <taxon>Pentapetalae</taxon>
        <taxon>rosids</taxon>
        <taxon>fabids</taxon>
        <taxon>Rosales</taxon>
        <taxon>Moraceae</taxon>
        <taxon>Moreae</taxon>
        <taxon>Morus</taxon>
    </lineage>
</organism>
<dbReference type="GO" id="GO:2000022">
    <property type="term" value="P:regulation of jasmonic acid mediated signaling pathway"/>
    <property type="evidence" value="ECO:0007669"/>
    <property type="project" value="UniProtKB-UniRule"/>
</dbReference>
<dbReference type="PROSITE" id="PS51320">
    <property type="entry name" value="TIFY"/>
    <property type="match status" value="1"/>
</dbReference>